<dbReference type="PANTHER" id="PTHR13664:SF0">
    <property type="entry name" value="BECLIN 1-ASSOCIATED AUTOPHAGY-RELATED KEY REGULATOR"/>
    <property type="match status" value="1"/>
</dbReference>
<evidence type="ECO:0000256" key="2">
    <source>
        <dbReference type="SAM" id="Coils"/>
    </source>
</evidence>
<feature type="compositionally biased region" description="Acidic residues" evidence="3">
    <location>
        <begin position="362"/>
        <end position="377"/>
    </location>
</feature>
<feature type="non-terminal residue" evidence="4">
    <location>
        <position position="436"/>
    </location>
</feature>
<comment type="caution">
    <text evidence="4">The sequence shown here is derived from an EMBL/GenBank/DDBJ whole genome shotgun (WGS) entry which is preliminary data.</text>
</comment>
<dbReference type="GO" id="GO:0009267">
    <property type="term" value="P:cellular response to starvation"/>
    <property type="evidence" value="ECO:0007669"/>
    <property type="project" value="TreeGrafter"/>
</dbReference>
<sequence>MSYPGSVERQGLRAPHCPSTCAGASPGTLMVESVDDAEGLYVAVERCPLCNTARRRLTCARCIQAGDFVYFDGRDPESCIVCTISLAVCSLIVCSHTHKSLPLQPKTKSHLSDFCHGRLQTIMSYSWKWKIMSCKMRIQQLKEAICSGSEEVKHDKDLVLKCQDETGRLYRRAQRHQEKKEKIERHDRRLGDLLEKKGKELQARLDQLAALRREHISELTSCIFPMQEEKQGNRDPTDLVAECDLALTSSTVSELAEARRTTYLSGRWIWDDQNGETSISITGPWICLPSNGDYSAYYNWVEEKRTSEGPELLHPQHTLRNITFLISSDNKELGRTGPYEISADLEDSMEFVETSGAGQTDESGEDPVTDEETDLGTDWETVPSPRFCDIPSQAMDMSQSAAMQTSQPVASTVTGGMISSAAASVTSWFRAYTGQR</sequence>
<reference evidence="4 5" key="1">
    <citation type="journal article" date="2021" name="Cell">
        <title>Tracing the genetic footprints of vertebrate landing in non-teleost ray-finned fishes.</title>
        <authorList>
            <person name="Bi X."/>
            <person name="Wang K."/>
            <person name="Yang L."/>
            <person name="Pan H."/>
            <person name="Jiang H."/>
            <person name="Wei Q."/>
            <person name="Fang M."/>
            <person name="Yu H."/>
            <person name="Zhu C."/>
            <person name="Cai Y."/>
            <person name="He Y."/>
            <person name="Gan X."/>
            <person name="Zeng H."/>
            <person name="Yu D."/>
            <person name="Zhu Y."/>
            <person name="Jiang H."/>
            <person name="Qiu Q."/>
            <person name="Yang H."/>
            <person name="Zhang Y.E."/>
            <person name="Wang W."/>
            <person name="Zhu M."/>
            <person name="He S."/>
            <person name="Zhang G."/>
        </authorList>
    </citation>
    <scope>NUCLEOTIDE SEQUENCE [LARGE SCALE GENOMIC DNA]</scope>
    <source>
        <strain evidence="4">Bchr_013</strain>
    </source>
</reference>
<feature type="non-terminal residue" evidence="4">
    <location>
        <position position="1"/>
    </location>
</feature>
<evidence type="ECO:0000313" key="4">
    <source>
        <dbReference type="EMBL" id="KAG2457544.1"/>
    </source>
</evidence>
<dbReference type="EMBL" id="JAATIS010008546">
    <property type="protein sequence ID" value="KAG2457544.1"/>
    <property type="molecule type" value="Genomic_DNA"/>
</dbReference>
<protein>
    <submittedName>
        <fullName evidence="4">BAKOR regulator</fullName>
    </submittedName>
</protein>
<dbReference type="GO" id="GO:0035032">
    <property type="term" value="C:phosphatidylinositol 3-kinase complex, class III"/>
    <property type="evidence" value="ECO:0007669"/>
    <property type="project" value="TreeGrafter"/>
</dbReference>
<dbReference type="GO" id="GO:0035014">
    <property type="term" value="F:phosphatidylinositol 3-kinase regulator activity"/>
    <property type="evidence" value="ECO:0007669"/>
    <property type="project" value="TreeGrafter"/>
</dbReference>
<keyword evidence="5" id="KW-1185">Reference proteome</keyword>
<evidence type="ECO:0000256" key="1">
    <source>
        <dbReference type="ARBA" id="ARBA00023054"/>
    </source>
</evidence>
<organism evidence="4 5">
    <name type="scientific">Polypterus senegalus</name>
    <name type="common">Senegal bichir</name>
    <dbReference type="NCBI Taxonomy" id="55291"/>
    <lineage>
        <taxon>Eukaryota</taxon>
        <taxon>Metazoa</taxon>
        <taxon>Chordata</taxon>
        <taxon>Craniata</taxon>
        <taxon>Vertebrata</taxon>
        <taxon>Euteleostomi</taxon>
        <taxon>Actinopterygii</taxon>
        <taxon>Polypteriformes</taxon>
        <taxon>Polypteridae</taxon>
        <taxon>Polypterus</taxon>
    </lineage>
</organism>
<dbReference type="GO" id="GO:0097629">
    <property type="term" value="C:extrinsic component of omegasome membrane"/>
    <property type="evidence" value="ECO:0007669"/>
    <property type="project" value="TreeGrafter"/>
</dbReference>
<dbReference type="GO" id="GO:0043495">
    <property type="term" value="F:protein-membrane adaptor activity"/>
    <property type="evidence" value="ECO:0007669"/>
    <property type="project" value="TreeGrafter"/>
</dbReference>
<dbReference type="Proteomes" id="UP000886611">
    <property type="component" value="Unassembled WGS sequence"/>
</dbReference>
<keyword evidence="1 2" id="KW-0175">Coiled coil</keyword>
<gene>
    <name evidence="4" type="primary">Atg14</name>
    <name evidence="4" type="ORF">GTO96_0012013</name>
</gene>
<feature type="coiled-coil region" evidence="2">
    <location>
        <begin position="176"/>
        <end position="214"/>
    </location>
</feature>
<dbReference type="PANTHER" id="PTHR13664">
    <property type="entry name" value="BECLIN 1-ASSOCIATED AUTOPHAGY-RELATED KEY REGULATOR"/>
    <property type="match status" value="1"/>
</dbReference>
<dbReference type="GO" id="GO:0016240">
    <property type="term" value="P:autophagosome membrane docking"/>
    <property type="evidence" value="ECO:0007669"/>
    <property type="project" value="TreeGrafter"/>
</dbReference>
<dbReference type="GO" id="GO:0000423">
    <property type="term" value="P:mitophagy"/>
    <property type="evidence" value="ECO:0007669"/>
    <property type="project" value="TreeGrafter"/>
</dbReference>
<name>A0A8X8BJV0_POLSE</name>
<dbReference type="GO" id="GO:0000045">
    <property type="term" value="P:autophagosome assembly"/>
    <property type="evidence" value="ECO:0007669"/>
    <property type="project" value="TreeGrafter"/>
</dbReference>
<proteinExistence type="predicted"/>
<evidence type="ECO:0000313" key="5">
    <source>
        <dbReference type="Proteomes" id="UP000886611"/>
    </source>
</evidence>
<dbReference type="GO" id="GO:0097632">
    <property type="term" value="C:extrinsic component of phagophore assembly site membrane"/>
    <property type="evidence" value="ECO:0007669"/>
    <property type="project" value="TreeGrafter"/>
</dbReference>
<evidence type="ECO:0000256" key="3">
    <source>
        <dbReference type="SAM" id="MobiDB-lite"/>
    </source>
</evidence>
<feature type="region of interest" description="Disordered" evidence="3">
    <location>
        <begin position="354"/>
        <end position="384"/>
    </location>
</feature>
<dbReference type="InterPro" id="IPR018791">
    <property type="entry name" value="UV_resistance/autophagy_Atg14"/>
</dbReference>
<dbReference type="GO" id="GO:0005776">
    <property type="term" value="C:autophagosome"/>
    <property type="evidence" value="ECO:0007669"/>
    <property type="project" value="TreeGrafter"/>
</dbReference>
<dbReference type="Pfam" id="PF10186">
    <property type="entry name" value="ATG14"/>
    <property type="match status" value="1"/>
</dbReference>
<accession>A0A8X8BJV0</accession>
<dbReference type="AlphaFoldDB" id="A0A8X8BJV0"/>